<evidence type="ECO:0000313" key="1">
    <source>
        <dbReference type="EMBL" id="KKM65241.1"/>
    </source>
</evidence>
<name>A0A0F9JS15_9ZZZZ</name>
<comment type="caution">
    <text evidence="1">The sequence shown here is derived from an EMBL/GenBank/DDBJ whole genome shotgun (WGS) entry which is preliminary data.</text>
</comment>
<gene>
    <name evidence="1" type="ORF">LCGC14_1493270</name>
</gene>
<protein>
    <submittedName>
        <fullName evidence="1">Uncharacterized protein</fullName>
    </submittedName>
</protein>
<proteinExistence type="predicted"/>
<dbReference type="EMBL" id="LAZR01010758">
    <property type="protein sequence ID" value="KKM65241.1"/>
    <property type="molecule type" value="Genomic_DNA"/>
</dbReference>
<organism evidence="1">
    <name type="scientific">marine sediment metagenome</name>
    <dbReference type="NCBI Taxonomy" id="412755"/>
    <lineage>
        <taxon>unclassified sequences</taxon>
        <taxon>metagenomes</taxon>
        <taxon>ecological metagenomes</taxon>
    </lineage>
</organism>
<reference evidence="1" key="1">
    <citation type="journal article" date="2015" name="Nature">
        <title>Complex archaea that bridge the gap between prokaryotes and eukaryotes.</title>
        <authorList>
            <person name="Spang A."/>
            <person name="Saw J.H."/>
            <person name="Jorgensen S.L."/>
            <person name="Zaremba-Niedzwiedzka K."/>
            <person name="Martijn J."/>
            <person name="Lind A.E."/>
            <person name="van Eijk R."/>
            <person name="Schleper C."/>
            <person name="Guy L."/>
            <person name="Ettema T.J."/>
        </authorList>
    </citation>
    <scope>NUCLEOTIDE SEQUENCE</scope>
</reference>
<accession>A0A0F9JS15</accession>
<dbReference type="AlphaFoldDB" id="A0A0F9JS15"/>
<sequence length="80" mass="8736">MARKTIITVGDQVGYRVNFLRSIGMAHSNMAHARGVVKSLTPFGPNKLAIVKWGMPDLPQRILDQNLARVGSLAFTSEDA</sequence>